<dbReference type="AlphaFoldDB" id="A0A6I6GH65"/>
<reference evidence="2 3" key="1">
    <citation type="submission" date="2019-11" db="EMBL/GenBank/DDBJ databases">
        <authorList>
            <person name="Im W.T."/>
        </authorList>
    </citation>
    <scope>NUCLEOTIDE SEQUENCE [LARGE SCALE GENOMIC DNA]</scope>
    <source>
        <strain evidence="2 3">SB-02</strain>
    </source>
</reference>
<feature type="region of interest" description="Disordered" evidence="1">
    <location>
        <begin position="112"/>
        <end position="151"/>
    </location>
</feature>
<gene>
    <name evidence="2" type="ORF">GLV81_01820</name>
</gene>
<keyword evidence="3" id="KW-1185">Reference proteome</keyword>
<sequence>MAKKIPAAQAFTALAASKHSISKANADKWAKRYQKFVKDLAKAVAAGTPPPANTPEMGYAFSFNKKSVQKILKESGAVGLRIYPGINDDAKLTMILVAFDEAGNNITYTEMPAAAKGKPTKGVKTTAGDDPDDGLLDDAQMCPPYPAPVVP</sequence>
<name>A0A6I6GH65_9BACT</name>
<dbReference type="EMBL" id="CP046566">
    <property type="protein sequence ID" value="QGW27008.1"/>
    <property type="molecule type" value="Genomic_DNA"/>
</dbReference>
<protein>
    <submittedName>
        <fullName evidence="2">Uncharacterized protein</fullName>
    </submittedName>
</protein>
<evidence type="ECO:0000313" key="2">
    <source>
        <dbReference type="EMBL" id="QGW27008.1"/>
    </source>
</evidence>
<evidence type="ECO:0000313" key="3">
    <source>
        <dbReference type="Proteomes" id="UP000426027"/>
    </source>
</evidence>
<dbReference type="KEGG" id="fls:GLV81_01820"/>
<organism evidence="2 3">
    <name type="scientific">Phnomibacter ginsenosidimutans</name>
    <dbReference type="NCBI Taxonomy" id="2676868"/>
    <lineage>
        <taxon>Bacteria</taxon>
        <taxon>Pseudomonadati</taxon>
        <taxon>Bacteroidota</taxon>
        <taxon>Chitinophagia</taxon>
        <taxon>Chitinophagales</taxon>
        <taxon>Chitinophagaceae</taxon>
        <taxon>Phnomibacter</taxon>
    </lineage>
</organism>
<accession>A0A6I6GH65</accession>
<dbReference type="RefSeq" id="WP_157476324.1">
    <property type="nucleotide sequence ID" value="NZ_CP046566.1"/>
</dbReference>
<evidence type="ECO:0000256" key="1">
    <source>
        <dbReference type="SAM" id="MobiDB-lite"/>
    </source>
</evidence>
<dbReference type="Proteomes" id="UP000426027">
    <property type="component" value="Chromosome"/>
</dbReference>
<proteinExistence type="predicted"/>